<evidence type="ECO:0000256" key="1">
    <source>
        <dbReference type="SAM" id="Phobius"/>
    </source>
</evidence>
<evidence type="ECO:0000313" key="2">
    <source>
        <dbReference type="EMBL" id="CCG41127.1"/>
    </source>
</evidence>
<name>H8FRY9_MAGML</name>
<feature type="transmembrane region" description="Helical" evidence="1">
    <location>
        <begin position="143"/>
        <end position="165"/>
    </location>
</feature>
<dbReference type="STRING" id="1150626.PHAMO_250007"/>
<keyword evidence="3" id="KW-1185">Reference proteome</keyword>
<accession>H8FRY9</accession>
<sequence>MLKKAIDIFELKLLRPYFTKRYIHRKIKQTEIDGREAFKASSHLPADEKDDLLRRNDDDIREYREWLTSIEDKELWKKALKVDVDIEGIPIPEPDDYQRAGHWRCGTFGSDILHHEVRRALKGKIRERMPSYLKEREDMMNMYVNKPITIATGLLGVVSAIIALLR</sequence>
<protein>
    <submittedName>
        <fullName evidence="2">Uncharacterized protein</fullName>
    </submittedName>
</protein>
<dbReference type="AlphaFoldDB" id="H8FRY9"/>
<comment type="caution">
    <text evidence="2">The sequence shown here is derived from an EMBL/GenBank/DDBJ whole genome shotgun (WGS) entry which is preliminary data.</text>
</comment>
<organism evidence="2 3">
    <name type="scientific">Magnetospirillum molischianum DSM 120</name>
    <dbReference type="NCBI Taxonomy" id="1150626"/>
    <lineage>
        <taxon>Bacteria</taxon>
        <taxon>Pseudomonadati</taxon>
        <taxon>Pseudomonadota</taxon>
        <taxon>Alphaproteobacteria</taxon>
        <taxon>Rhodospirillales</taxon>
        <taxon>Rhodospirillaceae</taxon>
        <taxon>Magnetospirillum</taxon>
    </lineage>
</organism>
<reference evidence="2 3" key="1">
    <citation type="journal article" date="2012" name="J. Bacteriol.">
        <title>Draft Genome Sequence of the Purple Photosynthetic Bacterium Phaeospirillum molischianum DSM120, a Particularly Versatile Bacterium.</title>
        <authorList>
            <person name="Duquesne K."/>
            <person name="Prima V."/>
            <person name="Ji B."/>
            <person name="Rouy Z."/>
            <person name="Medigue C."/>
            <person name="Talla E."/>
            <person name="Sturgis J.N."/>
        </authorList>
    </citation>
    <scope>NUCLEOTIDE SEQUENCE [LARGE SCALE GENOMIC DNA]</scope>
    <source>
        <strain evidence="3">DSM120</strain>
    </source>
</reference>
<evidence type="ECO:0000313" key="3">
    <source>
        <dbReference type="Proteomes" id="UP000004169"/>
    </source>
</evidence>
<dbReference type="EMBL" id="CAHP01000018">
    <property type="protein sequence ID" value="CCG41127.1"/>
    <property type="molecule type" value="Genomic_DNA"/>
</dbReference>
<keyword evidence="1" id="KW-1133">Transmembrane helix</keyword>
<keyword evidence="1" id="KW-0472">Membrane</keyword>
<keyword evidence="1" id="KW-0812">Transmembrane</keyword>
<gene>
    <name evidence="2" type="ORF">PHAMO_250007</name>
</gene>
<dbReference type="RefSeq" id="WP_002727956.1">
    <property type="nucleotide sequence ID" value="NZ_CAHP01000018.1"/>
</dbReference>
<proteinExistence type="predicted"/>
<dbReference type="Proteomes" id="UP000004169">
    <property type="component" value="Unassembled WGS sequence"/>
</dbReference>